<dbReference type="Proteomes" id="UP001190700">
    <property type="component" value="Unassembled WGS sequence"/>
</dbReference>
<sequence>MVAALHEAFVAEDPLLSSLFALDDATVTIRAEGNRLLFSTLELLVHRTSPASDWLEGSAQAFPQDGKRVLLEFARKLPEADAPFRGTADLLYVTLESGVDPGSKIMDFNAALVAARRKNTLDDDDVKGHSSSTPSTPTSIAWSPPARCSKTIGRAWTCSLFNSGSANATRPTCGRARCGQSSSTSARPLRVSATRLARTPLTPTSRTSPGAAQGDYSAVPALIMRGGEGTALAPRLPARAGRVQRRRVRVRTRLRYLASRYATAFQHAIDTNDSDRFDALCFLAGGKPEIIEDFSAASFCVGDTVEEAAIDDGTASARDLHRSAVGGVRRQDVSCGPLQPYEPETSFMDKVATMGGFTLSAPDPDPPLALHRMGSAVSVGAGTGDESDDDDGVLPSPQPAIGCGRPPIGFGRSALTSLLVCTLFILGATAVPLTAATLGGVDVGAAAAPPIGDATCAYPGVFLAATSTSRTPSIDNRGLCSGSFSPTHDFSTTPQLITGTEVGGVRLRSGAASSVYEDGCIFISLTPWISSIDFINIGSSSFSSTHE</sequence>
<evidence type="ECO:0000256" key="1">
    <source>
        <dbReference type="SAM" id="MobiDB-lite"/>
    </source>
</evidence>
<feature type="region of interest" description="Disordered" evidence="1">
    <location>
        <begin position="171"/>
        <end position="214"/>
    </location>
</feature>
<gene>
    <name evidence="2" type="ORF">CYMTET_53841</name>
</gene>
<name>A0AAE0BHY2_9CHLO</name>
<dbReference type="AlphaFoldDB" id="A0AAE0BHY2"/>
<organism evidence="2 3">
    <name type="scientific">Cymbomonas tetramitiformis</name>
    <dbReference type="NCBI Taxonomy" id="36881"/>
    <lineage>
        <taxon>Eukaryota</taxon>
        <taxon>Viridiplantae</taxon>
        <taxon>Chlorophyta</taxon>
        <taxon>Pyramimonadophyceae</taxon>
        <taxon>Pyramimonadales</taxon>
        <taxon>Pyramimonadaceae</taxon>
        <taxon>Cymbomonas</taxon>
    </lineage>
</organism>
<accession>A0AAE0BHY2</accession>
<reference evidence="2 3" key="1">
    <citation type="journal article" date="2015" name="Genome Biol. Evol.">
        <title>Comparative Genomics of a Bacterivorous Green Alga Reveals Evolutionary Causalities and Consequences of Phago-Mixotrophic Mode of Nutrition.</title>
        <authorList>
            <person name="Burns J.A."/>
            <person name="Paasch A."/>
            <person name="Narechania A."/>
            <person name="Kim E."/>
        </authorList>
    </citation>
    <scope>NUCLEOTIDE SEQUENCE [LARGE SCALE GENOMIC DNA]</scope>
    <source>
        <strain evidence="2 3">PLY_AMNH</strain>
    </source>
</reference>
<dbReference type="EMBL" id="LGRX02035182">
    <property type="protein sequence ID" value="KAK3235992.1"/>
    <property type="molecule type" value="Genomic_DNA"/>
</dbReference>
<keyword evidence="3" id="KW-1185">Reference proteome</keyword>
<feature type="region of interest" description="Disordered" evidence="1">
    <location>
        <begin position="122"/>
        <end position="145"/>
    </location>
</feature>
<comment type="caution">
    <text evidence="2">The sequence shown here is derived from an EMBL/GenBank/DDBJ whole genome shotgun (WGS) entry which is preliminary data.</text>
</comment>
<proteinExistence type="predicted"/>
<feature type="compositionally biased region" description="Low complexity" evidence="1">
    <location>
        <begin position="193"/>
        <end position="209"/>
    </location>
</feature>
<feature type="compositionally biased region" description="Low complexity" evidence="1">
    <location>
        <begin position="130"/>
        <end position="145"/>
    </location>
</feature>
<evidence type="ECO:0000313" key="2">
    <source>
        <dbReference type="EMBL" id="KAK3235992.1"/>
    </source>
</evidence>
<evidence type="ECO:0000313" key="3">
    <source>
        <dbReference type="Proteomes" id="UP001190700"/>
    </source>
</evidence>
<protein>
    <submittedName>
        <fullName evidence="2">Uncharacterized protein</fullName>
    </submittedName>
</protein>